<reference evidence="2" key="1">
    <citation type="journal article" date="2019" name="Int. J. Syst. Evol. Microbiol.">
        <title>The Global Catalogue of Microorganisms (GCM) 10K type strain sequencing project: providing services to taxonomists for standard genome sequencing and annotation.</title>
        <authorList>
            <consortium name="The Broad Institute Genomics Platform"/>
            <consortium name="The Broad Institute Genome Sequencing Center for Infectious Disease"/>
            <person name="Wu L."/>
            <person name="Ma J."/>
        </authorList>
    </citation>
    <scope>NUCLEOTIDE SEQUENCE [LARGE SCALE GENOMIC DNA]</scope>
    <source>
        <strain evidence="2">KCTC 42107</strain>
    </source>
</reference>
<dbReference type="EMBL" id="JBHUMD010000001">
    <property type="protein sequence ID" value="MFD2600438.1"/>
    <property type="molecule type" value="Genomic_DNA"/>
</dbReference>
<organism evidence="1 2">
    <name type="scientific">Flavobacterium suzhouense</name>
    <dbReference type="NCBI Taxonomy" id="1529638"/>
    <lineage>
        <taxon>Bacteria</taxon>
        <taxon>Pseudomonadati</taxon>
        <taxon>Bacteroidota</taxon>
        <taxon>Flavobacteriia</taxon>
        <taxon>Flavobacteriales</taxon>
        <taxon>Flavobacteriaceae</taxon>
        <taxon>Flavobacterium</taxon>
    </lineage>
</organism>
<protein>
    <submittedName>
        <fullName evidence="1">G-D-S-L family lipolytic protein</fullName>
    </submittedName>
</protein>
<dbReference type="InterPro" id="IPR036514">
    <property type="entry name" value="SGNH_hydro_sf"/>
</dbReference>
<comment type="caution">
    <text evidence="1">The sequence shown here is derived from an EMBL/GenBank/DDBJ whole genome shotgun (WGS) entry which is preliminary data.</text>
</comment>
<evidence type="ECO:0000313" key="1">
    <source>
        <dbReference type="EMBL" id="MFD2600438.1"/>
    </source>
</evidence>
<name>A0ABW5NP45_9FLAO</name>
<dbReference type="Proteomes" id="UP001597480">
    <property type="component" value="Unassembled WGS sequence"/>
</dbReference>
<keyword evidence="2" id="KW-1185">Reference proteome</keyword>
<dbReference type="PROSITE" id="PS51257">
    <property type="entry name" value="PROKAR_LIPOPROTEIN"/>
    <property type="match status" value="1"/>
</dbReference>
<dbReference type="SUPFAM" id="SSF52266">
    <property type="entry name" value="SGNH hydrolase"/>
    <property type="match status" value="2"/>
</dbReference>
<sequence>MKNKFIYLAVLSAVFAGCQPEFDNEVSNASYSAGEADFSSYVAIGNSLTAGYIDGTVYREGQKNSFPNILSQQFALVGGGAFTQPSYEDDVNNTGGMILGPGITTSTRLVINTSTGGPEPISGGPSSLVSNIVPGPYNNMGVPGAKSYHFIAPGYGSLQVLGTTGKANPYFVRQASSPSATVLGDAVAKNPTFFTNWVGDMDVLAFATSGGVGVDQTGNFDPSSYGDNDITDPTVFASIYSNITDALTANGAKGVCATIPNVTSIPYFTTVPYNPLTASVIGQGNEQVGQATITALNQQLYGPLKQILTAIGQGSRINLLSATDANPLLIKDEGLADVGAQISAVAAASGNPQLVALAPYLGAVYGQARQATSADLVLLTTRTAIGTTATGGIDPLNKFGITYPLQDQHLLVPSEITLINNATTAFNTTIKAVASSKGLAVADMNAVLNQLVTGLQTADGQIYKAGYFSSATANTVVFSLDGIHPNARGYAIVANEFIKVINSHYKAHLPFVIPGAYPGATVLTSN</sequence>
<gene>
    <name evidence="1" type="ORF">ACFSR3_00080</name>
</gene>
<accession>A0ABW5NP45</accession>
<proteinExistence type="predicted"/>
<dbReference type="Gene3D" id="3.40.50.1110">
    <property type="entry name" value="SGNH hydrolase"/>
    <property type="match status" value="1"/>
</dbReference>
<dbReference type="RefSeq" id="WP_379819149.1">
    <property type="nucleotide sequence ID" value="NZ_JBHUMD010000001.1"/>
</dbReference>
<evidence type="ECO:0000313" key="2">
    <source>
        <dbReference type="Proteomes" id="UP001597480"/>
    </source>
</evidence>